<feature type="transmembrane region" description="Helical" evidence="2">
    <location>
        <begin position="46"/>
        <end position="66"/>
    </location>
</feature>
<name>H5X4P0_9PSEU</name>
<feature type="compositionally biased region" description="Acidic residues" evidence="1">
    <location>
        <begin position="305"/>
        <end position="314"/>
    </location>
</feature>
<feature type="region of interest" description="Disordered" evidence="1">
    <location>
        <begin position="157"/>
        <end position="200"/>
    </location>
</feature>
<feature type="transmembrane region" description="Helical" evidence="2">
    <location>
        <begin position="109"/>
        <end position="125"/>
    </location>
</feature>
<feature type="compositionally biased region" description="Low complexity" evidence="1">
    <location>
        <begin position="160"/>
        <end position="172"/>
    </location>
</feature>
<dbReference type="HOGENOM" id="CLU_039719_0_0_11"/>
<accession>H5X4P0</accession>
<dbReference type="Pfam" id="PF19609">
    <property type="entry name" value="DUF6114"/>
    <property type="match status" value="1"/>
</dbReference>
<evidence type="ECO:0000256" key="2">
    <source>
        <dbReference type="SAM" id="Phobius"/>
    </source>
</evidence>
<keyword evidence="2" id="KW-0472">Membrane</keyword>
<feature type="compositionally biased region" description="Basic and acidic residues" evidence="1">
    <location>
        <begin position="11"/>
        <end position="26"/>
    </location>
</feature>
<dbReference type="Proteomes" id="UP000004926">
    <property type="component" value="Chromosome"/>
</dbReference>
<reference evidence="3 4" key="1">
    <citation type="journal article" date="2012" name="Stand. Genomic Sci.">
        <title>Genome sequence of the ocean sediment bacterium Saccharomonospora marina type strain (XMU15(T)).</title>
        <authorList>
            <person name="Klenk H.P."/>
            <person name="Lu M."/>
            <person name="Lucas S."/>
            <person name="Lapidus A."/>
            <person name="Copeland A."/>
            <person name="Pitluck S."/>
            <person name="Goodwin L.A."/>
            <person name="Han C."/>
            <person name="Tapia R."/>
            <person name="Brambilla E.M."/>
            <person name="Potter G."/>
            <person name="Land M."/>
            <person name="Ivanova N."/>
            <person name="Rohde M."/>
            <person name="Goker M."/>
            <person name="Detter J.C."/>
            <person name="Li W.J."/>
            <person name="Kyrpides N.C."/>
            <person name="Woyke T."/>
        </authorList>
    </citation>
    <scope>NUCLEOTIDE SEQUENCE [LARGE SCALE GENOMIC DNA]</scope>
    <source>
        <strain evidence="3 4">XMU15</strain>
    </source>
</reference>
<keyword evidence="4" id="KW-1185">Reference proteome</keyword>
<dbReference type="STRING" id="882083.SacmaDRAFT_2878"/>
<evidence type="ECO:0000313" key="4">
    <source>
        <dbReference type="Proteomes" id="UP000004926"/>
    </source>
</evidence>
<feature type="region of interest" description="Disordered" evidence="1">
    <location>
        <begin position="1"/>
        <end position="37"/>
    </location>
</feature>
<proteinExistence type="predicted"/>
<organism evidence="3 4">
    <name type="scientific">Saccharomonospora marina XMU15</name>
    <dbReference type="NCBI Taxonomy" id="882083"/>
    <lineage>
        <taxon>Bacteria</taxon>
        <taxon>Bacillati</taxon>
        <taxon>Actinomycetota</taxon>
        <taxon>Actinomycetes</taxon>
        <taxon>Pseudonocardiales</taxon>
        <taxon>Pseudonocardiaceae</taxon>
        <taxon>Saccharomonospora</taxon>
    </lineage>
</organism>
<dbReference type="EMBL" id="CM001439">
    <property type="protein sequence ID" value="EHR51116.1"/>
    <property type="molecule type" value="Genomic_DNA"/>
</dbReference>
<gene>
    <name evidence="3" type="ORF">SacmaDRAFT_2878</name>
</gene>
<sequence>MEAMSGNADAARGEASGKAEKAEKSAEAAGAQPRRKTFRQWRRSRPFWGGLLLAVAGIELLCLPLFDVFMKGAVGLVMHMGVGGVSGVVIGAMLTACGLLLWFDPAHKTFYAVIGVLGGIVSFPATNFGGFMLGMLLGIIGGSLAFGWTQRSADSAGLDSGTSSGSGPQTTGEAKAGEDTSAAGAADEADRTVRPASDAGAGNTGKALGFVRGGRVRLGKGRALLVWAMTAAVVGPLLVAGSAEASQASQLRHADECDLIVFCSPSTTPAPEDPDSSGVVPAPSVPGLPSLEVPVPPVTGLPGVPDDENKDEEQQDSKRASGTAGIRAYTAPVVLQSGSVHVTGFAYEGVADVPLAGGGSVRMMKFTAATFRAYDGMRGDISHNGRTTVMTSPSFDLSGDIVLFAAKFSGNLMGVPVTLTPGNAESQLMKALKSLTPKMPITMTDVSANQPIMVASSANGHIAISAR</sequence>
<evidence type="ECO:0000256" key="1">
    <source>
        <dbReference type="SAM" id="MobiDB-lite"/>
    </source>
</evidence>
<feature type="transmembrane region" description="Helical" evidence="2">
    <location>
        <begin position="78"/>
        <end position="102"/>
    </location>
</feature>
<evidence type="ECO:0000313" key="3">
    <source>
        <dbReference type="EMBL" id="EHR51116.1"/>
    </source>
</evidence>
<keyword evidence="2" id="KW-1133">Transmembrane helix</keyword>
<feature type="region of interest" description="Disordered" evidence="1">
    <location>
        <begin position="265"/>
        <end position="323"/>
    </location>
</feature>
<protein>
    <submittedName>
        <fullName evidence="3">Uncharacterized protein</fullName>
    </submittedName>
</protein>
<dbReference type="eggNOG" id="COG3247">
    <property type="taxonomic scope" value="Bacteria"/>
</dbReference>
<dbReference type="AlphaFoldDB" id="H5X4P0"/>
<dbReference type="InterPro" id="IPR046096">
    <property type="entry name" value="DUF6114"/>
</dbReference>
<keyword evidence="2" id="KW-0812">Transmembrane</keyword>